<name>A0A7W9KF65_9PSEU</name>
<evidence type="ECO:0000313" key="9">
    <source>
        <dbReference type="Proteomes" id="UP000585638"/>
    </source>
</evidence>
<dbReference type="SUPFAM" id="SSF103481">
    <property type="entry name" value="Multidrug resistance efflux transporter EmrE"/>
    <property type="match status" value="2"/>
</dbReference>
<evidence type="ECO:0000313" key="8">
    <source>
        <dbReference type="EMBL" id="MBB5891494.1"/>
    </source>
</evidence>
<keyword evidence="4 6" id="KW-1133">Transmembrane helix</keyword>
<proteinExistence type="inferred from homology"/>
<evidence type="ECO:0000256" key="5">
    <source>
        <dbReference type="ARBA" id="ARBA00023136"/>
    </source>
</evidence>
<feature type="transmembrane region" description="Helical" evidence="6">
    <location>
        <begin position="27"/>
        <end position="46"/>
    </location>
</feature>
<organism evidence="8 9">
    <name type="scientific">Kutzneria kofuensis</name>
    <dbReference type="NCBI Taxonomy" id="103725"/>
    <lineage>
        <taxon>Bacteria</taxon>
        <taxon>Bacillati</taxon>
        <taxon>Actinomycetota</taxon>
        <taxon>Actinomycetes</taxon>
        <taxon>Pseudonocardiales</taxon>
        <taxon>Pseudonocardiaceae</taxon>
        <taxon>Kutzneria</taxon>
    </lineage>
</organism>
<feature type="transmembrane region" description="Helical" evidence="6">
    <location>
        <begin position="265"/>
        <end position="283"/>
    </location>
</feature>
<evidence type="ECO:0000256" key="6">
    <source>
        <dbReference type="SAM" id="Phobius"/>
    </source>
</evidence>
<reference evidence="8 9" key="1">
    <citation type="submission" date="2020-08" db="EMBL/GenBank/DDBJ databases">
        <title>Sequencing the genomes of 1000 actinobacteria strains.</title>
        <authorList>
            <person name="Klenk H.-P."/>
        </authorList>
    </citation>
    <scope>NUCLEOTIDE SEQUENCE [LARGE SCALE GENOMIC DNA]</scope>
    <source>
        <strain evidence="8 9">DSM 43851</strain>
    </source>
</reference>
<sequence length="284" mass="28718">MVFALVAALGYGLSDFVGGLASRRTHVLRVVLVTYPVGLAGLLLVAPLAGGHLGGFDLVIAMIGGAANGLAIIWFYSALATGPMNVVSPLTALLVAGLPLVFGLVTGEPLGAVAIGGALLAVIAVVLVSREERTAVDEAGPVRFTVRVGWLTVGSGAAFAVYFVLLDQLPDDSGLWPLVVSRGTATALVLAAALVAGQFRMPERSAVALSVTAGLLDAVCNTAFLLALRTGLLAVVSVLTSLYPAATVLMARLVLGERTGRVQRLGLALAAISVTLIASGSAIA</sequence>
<comment type="subcellular location">
    <subcellularLocation>
        <location evidence="1">Membrane</location>
        <topology evidence="1">Multi-pass membrane protein</topology>
    </subcellularLocation>
</comment>
<dbReference type="RefSeq" id="WP_221337995.1">
    <property type="nucleotide sequence ID" value="NZ_BAAAWY010000095.1"/>
</dbReference>
<evidence type="ECO:0000256" key="3">
    <source>
        <dbReference type="ARBA" id="ARBA00022692"/>
    </source>
</evidence>
<accession>A0A7W9KF65</accession>
<dbReference type="InterPro" id="IPR050638">
    <property type="entry name" value="AA-Vitamin_Transporters"/>
</dbReference>
<dbReference type="GO" id="GO:0016020">
    <property type="term" value="C:membrane"/>
    <property type="evidence" value="ECO:0007669"/>
    <property type="project" value="UniProtKB-SubCell"/>
</dbReference>
<evidence type="ECO:0000259" key="7">
    <source>
        <dbReference type="Pfam" id="PF00892"/>
    </source>
</evidence>
<comment type="caution">
    <text evidence="8">The sequence shown here is derived from an EMBL/GenBank/DDBJ whole genome shotgun (WGS) entry which is preliminary data.</text>
</comment>
<feature type="transmembrane region" description="Helical" evidence="6">
    <location>
        <begin position="148"/>
        <end position="166"/>
    </location>
</feature>
<dbReference type="EMBL" id="JACHIR010000001">
    <property type="protein sequence ID" value="MBB5891494.1"/>
    <property type="molecule type" value="Genomic_DNA"/>
</dbReference>
<dbReference type="AlphaFoldDB" id="A0A7W9KF65"/>
<dbReference type="Proteomes" id="UP000585638">
    <property type="component" value="Unassembled WGS sequence"/>
</dbReference>
<keyword evidence="9" id="KW-1185">Reference proteome</keyword>
<dbReference type="PANTHER" id="PTHR32322">
    <property type="entry name" value="INNER MEMBRANE TRANSPORTER"/>
    <property type="match status" value="1"/>
</dbReference>
<gene>
    <name evidence="8" type="ORF">BJ998_002690</name>
</gene>
<feature type="transmembrane region" description="Helical" evidence="6">
    <location>
        <begin position="178"/>
        <end position="199"/>
    </location>
</feature>
<feature type="transmembrane region" description="Helical" evidence="6">
    <location>
        <begin position="232"/>
        <end position="253"/>
    </location>
</feature>
<keyword evidence="5 6" id="KW-0472">Membrane</keyword>
<feature type="domain" description="EamA" evidence="7">
    <location>
        <begin position="151"/>
        <end position="278"/>
    </location>
</feature>
<feature type="transmembrane region" description="Helical" evidence="6">
    <location>
        <begin position="110"/>
        <end position="128"/>
    </location>
</feature>
<dbReference type="Pfam" id="PF00892">
    <property type="entry name" value="EamA"/>
    <property type="match status" value="1"/>
</dbReference>
<evidence type="ECO:0000256" key="2">
    <source>
        <dbReference type="ARBA" id="ARBA00007362"/>
    </source>
</evidence>
<evidence type="ECO:0000256" key="1">
    <source>
        <dbReference type="ARBA" id="ARBA00004141"/>
    </source>
</evidence>
<protein>
    <submittedName>
        <fullName evidence="8">Drug/metabolite transporter (DMT)-like permease</fullName>
    </submittedName>
</protein>
<feature type="transmembrane region" description="Helical" evidence="6">
    <location>
        <begin position="86"/>
        <end position="104"/>
    </location>
</feature>
<evidence type="ECO:0000256" key="4">
    <source>
        <dbReference type="ARBA" id="ARBA00022989"/>
    </source>
</evidence>
<feature type="transmembrane region" description="Helical" evidence="6">
    <location>
        <begin position="206"/>
        <end position="226"/>
    </location>
</feature>
<feature type="transmembrane region" description="Helical" evidence="6">
    <location>
        <begin position="58"/>
        <end position="79"/>
    </location>
</feature>
<dbReference type="PANTHER" id="PTHR32322:SF2">
    <property type="entry name" value="EAMA DOMAIN-CONTAINING PROTEIN"/>
    <property type="match status" value="1"/>
</dbReference>
<keyword evidence="3 6" id="KW-0812">Transmembrane</keyword>
<dbReference type="InterPro" id="IPR000620">
    <property type="entry name" value="EamA_dom"/>
</dbReference>
<comment type="similarity">
    <text evidence="2">Belongs to the EamA transporter family.</text>
</comment>
<dbReference type="InterPro" id="IPR037185">
    <property type="entry name" value="EmrE-like"/>
</dbReference>